<dbReference type="InterPro" id="IPR014721">
    <property type="entry name" value="Ribsml_uS5_D2-typ_fold_subgr"/>
</dbReference>
<keyword evidence="11 12" id="KW-0413">Isomerase</keyword>
<dbReference type="FunFam" id="3.40.50.670:FF:000001">
    <property type="entry name" value="DNA topoisomerase 2"/>
    <property type="match status" value="2"/>
</dbReference>
<evidence type="ECO:0000256" key="5">
    <source>
        <dbReference type="ARBA" id="ARBA00022723"/>
    </source>
</evidence>
<dbReference type="SUPFAM" id="SSF55874">
    <property type="entry name" value="ATPase domain of HSP90 chaperone/DNA topoisomerase II/histidine kinase"/>
    <property type="match status" value="1"/>
</dbReference>
<feature type="region of interest" description="Disordered" evidence="14">
    <location>
        <begin position="1306"/>
        <end position="1466"/>
    </location>
</feature>
<dbReference type="GO" id="GO:0046872">
    <property type="term" value="F:metal ion binding"/>
    <property type="evidence" value="ECO:0007669"/>
    <property type="project" value="UniProtKB-KW"/>
</dbReference>
<dbReference type="OrthoDB" id="276498at2759"/>
<dbReference type="InterPro" id="IPR013759">
    <property type="entry name" value="Topo_IIA_B_C"/>
</dbReference>
<evidence type="ECO:0000256" key="13">
    <source>
        <dbReference type="RuleBase" id="RU362094"/>
    </source>
</evidence>
<dbReference type="Gene3D" id="1.10.268.10">
    <property type="entry name" value="Topoisomerase, domain 3"/>
    <property type="match status" value="1"/>
</dbReference>
<evidence type="ECO:0000259" key="15">
    <source>
        <dbReference type="PROSITE" id="PS50880"/>
    </source>
</evidence>
<feature type="region of interest" description="Disordered" evidence="14">
    <location>
        <begin position="1212"/>
        <end position="1242"/>
    </location>
</feature>
<dbReference type="InterPro" id="IPR013760">
    <property type="entry name" value="Topo_IIA-like_dom_sf"/>
</dbReference>
<dbReference type="CDD" id="cd00187">
    <property type="entry name" value="TOP4c"/>
    <property type="match status" value="1"/>
</dbReference>
<accession>A0A024G308</accession>
<comment type="function">
    <text evidence="13">Control of topological states of DNA by transient breakage and subsequent rejoining of DNA strands. Topoisomerase II makes double-strand breaks.</text>
</comment>
<dbReference type="InterPro" id="IPR001154">
    <property type="entry name" value="TopoII_euk"/>
</dbReference>
<keyword evidence="8" id="KW-0460">Magnesium</keyword>
<dbReference type="PRINTS" id="PR00418">
    <property type="entry name" value="TPI2FAMILY"/>
</dbReference>
<feature type="compositionally biased region" description="Basic residues" evidence="14">
    <location>
        <begin position="1359"/>
        <end position="1376"/>
    </location>
</feature>
<feature type="active site" description="O-(5'-phospho-DNA)-tyrosine intermediate" evidence="12">
    <location>
        <position position="832"/>
    </location>
</feature>
<dbReference type="InterPro" id="IPR013506">
    <property type="entry name" value="Topo_IIA_bsu_dom2"/>
</dbReference>
<dbReference type="CDD" id="cd03365">
    <property type="entry name" value="TOPRIM_TopoIIA"/>
    <property type="match status" value="1"/>
</dbReference>
<dbReference type="FunFam" id="3.30.1360.40:FF:000003">
    <property type="entry name" value="DNA topoisomerase 2"/>
    <property type="match status" value="1"/>
</dbReference>
<dbReference type="InterPro" id="IPR003594">
    <property type="entry name" value="HATPase_dom"/>
</dbReference>
<dbReference type="SMART" id="SM00434">
    <property type="entry name" value="TOP4c"/>
    <property type="match status" value="1"/>
</dbReference>
<feature type="compositionally biased region" description="Acidic residues" evidence="14">
    <location>
        <begin position="50"/>
        <end position="59"/>
    </location>
</feature>
<reference evidence="17 18" key="1">
    <citation type="submission" date="2012-05" db="EMBL/GenBank/DDBJ databases">
        <title>Recombination and specialization in a pathogen metapopulation.</title>
        <authorList>
            <person name="Gardiner A."/>
            <person name="Kemen E."/>
            <person name="Schultz-Larsen T."/>
            <person name="MacLean D."/>
            <person name="Van Oosterhout C."/>
            <person name="Jones J.D.G."/>
        </authorList>
    </citation>
    <scope>NUCLEOTIDE SEQUENCE [LARGE SCALE GENOMIC DNA]</scope>
    <source>
        <strain evidence="17 18">Ac Nc2</strain>
    </source>
</reference>
<dbReference type="Pfam" id="PF01751">
    <property type="entry name" value="Toprim"/>
    <property type="match status" value="1"/>
</dbReference>
<dbReference type="Gene3D" id="3.30.565.10">
    <property type="entry name" value="Histidine kinase-like ATPase, C-terminal domain"/>
    <property type="match status" value="1"/>
</dbReference>
<dbReference type="EC" id="5.6.2.2" evidence="13"/>
<feature type="compositionally biased region" description="Polar residues" evidence="14">
    <location>
        <begin position="1306"/>
        <end position="1324"/>
    </location>
</feature>
<dbReference type="SUPFAM" id="SSF54211">
    <property type="entry name" value="Ribosomal protein S5 domain 2-like"/>
    <property type="match status" value="1"/>
</dbReference>
<dbReference type="PROSITE" id="PS00177">
    <property type="entry name" value="TOPOISOMERASE_II"/>
    <property type="match status" value="1"/>
</dbReference>
<feature type="compositionally biased region" description="Acidic residues" evidence="14">
    <location>
        <begin position="1127"/>
        <end position="1141"/>
    </location>
</feature>
<feature type="region of interest" description="Disordered" evidence="14">
    <location>
        <begin position="1115"/>
        <end position="1141"/>
    </location>
</feature>
<evidence type="ECO:0000256" key="7">
    <source>
        <dbReference type="ARBA" id="ARBA00022840"/>
    </source>
</evidence>
<dbReference type="FunFam" id="3.90.199.10:FF:000002">
    <property type="entry name" value="DNA topoisomerase 2"/>
    <property type="match status" value="1"/>
</dbReference>
<dbReference type="InParanoid" id="A0A024G308"/>
<feature type="domain" description="Topo IIA-type catalytic" evidence="16">
    <location>
        <begin position="742"/>
        <end position="1195"/>
    </location>
</feature>
<keyword evidence="9 12" id="KW-0799">Topoisomerase</keyword>
<evidence type="ECO:0000256" key="12">
    <source>
        <dbReference type="PROSITE-ProRule" id="PRU01384"/>
    </source>
</evidence>
<dbReference type="Gene3D" id="3.40.50.670">
    <property type="match status" value="1"/>
</dbReference>
<feature type="compositionally biased region" description="Basic residues" evidence="14">
    <location>
        <begin position="1224"/>
        <end position="1234"/>
    </location>
</feature>
<dbReference type="InterPro" id="IPR002205">
    <property type="entry name" value="Topo_IIA_dom_A"/>
</dbReference>
<dbReference type="InterPro" id="IPR034157">
    <property type="entry name" value="TOPRIM_TopoII"/>
</dbReference>
<dbReference type="EMBL" id="CAIX01000014">
    <property type="protein sequence ID" value="CCI41046.1"/>
    <property type="molecule type" value="Genomic_DNA"/>
</dbReference>
<evidence type="ECO:0000259" key="16">
    <source>
        <dbReference type="PROSITE" id="PS52040"/>
    </source>
</evidence>
<dbReference type="GO" id="GO:0000819">
    <property type="term" value="P:sister chromatid segregation"/>
    <property type="evidence" value="ECO:0007669"/>
    <property type="project" value="TreeGrafter"/>
</dbReference>
<feature type="region of interest" description="Disordered" evidence="14">
    <location>
        <begin position="1"/>
        <end position="71"/>
    </location>
</feature>
<dbReference type="STRING" id="65357.A0A024G308"/>
<dbReference type="InterPro" id="IPR013757">
    <property type="entry name" value="Topo_IIA_A_a_sf"/>
</dbReference>
<dbReference type="PROSITE" id="PS50880">
    <property type="entry name" value="TOPRIM"/>
    <property type="match status" value="1"/>
</dbReference>
<evidence type="ECO:0000256" key="14">
    <source>
        <dbReference type="SAM" id="MobiDB-lite"/>
    </source>
</evidence>
<dbReference type="Gene3D" id="3.30.230.10">
    <property type="match status" value="1"/>
</dbReference>
<evidence type="ECO:0000256" key="4">
    <source>
        <dbReference type="ARBA" id="ARBA00011080"/>
    </source>
</evidence>
<feature type="domain" description="Toprim" evidence="15">
    <location>
        <begin position="496"/>
        <end position="610"/>
    </location>
</feature>
<dbReference type="FunFam" id="3.30.565.10:FF:000004">
    <property type="entry name" value="DNA topoisomerase 2"/>
    <property type="match status" value="1"/>
</dbReference>
<comment type="cofactor">
    <cofactor evidence="2">
        <name>Ca(2+)</name>
        <dbReference type="ChEBI" id="CHEBI:29108"/>
    </cofactor>
</comment>
<keyword evidence="7 13" id="KW-0067">ATP-binding</keyword>
<comment type="caution">
    <text evidence="17">The sequence shown here is derived from an EMBL/GenBank/DDBJ whole genome shotgun (WGS) entry which is preliminary data.</text>
</comment>
<proteinExistence type="inferred from homology"/>
<dbReference type="InterPro" id="IPR020568">
    <property type="entry name" value="Ribosomal_Su5_D2-typ_SF"/>
</dbReference>
<comment type="similarity">
    <text evidence="4 13">Belongs to the type II topoisomerase family.</text>
</comment>
<keyword evidence="18" id="KW-1185">Reference proteome</keyword>
<evidence type="ECO:0000256" key="11">
    <source>
        <dbReference type="ARBA" id="ARBA00023235"/>
    </source>
</evidence>
<dbReference type="Pfam" id="PF16898">
    <property type="entry name" value="TOPRIM_C"/>
    <property type="match status" value="1"/>
</dbReference>
<dbReference type="SMR" id="A0A024G308"/>
<dbReference type="PRINTS" id="PR01158">
    <property type="entry name" value="TOPISMRASEII"/>
</dbReference>
<evidence type="ECO:0000256" key="10">
    <source>
        <dbReference type="ARBA" id="ARBA00023125"/>
    </source>
</evidence>
<dbReference type="FunFam" id="3.30.230.10:FF:000008">
    <property type="entry name" value="DNA topoisomerase 2"/>
    <property type="match status" value="1"/>
</dbReference>
<evidence type="ECO:0000256" key="2">
    <source>
        <dbReference type="ARBA" id="ARBA00001913"/>
    </source>
</evidence>
<dbReference type="GO" id="GO:0006265">
    <property type="term" value="P:DNA topological change"/>
    <property type="evidence" value="ECO:0007669"/>
    <property type="project" value="UniProtKB-UniRule"/>
</dbReference>
<dbReference type="GO" id="GO:0003677">
    <property type="term" value="F:DNA binding"/>
    <property type="evidence" value="ECO:0007669"/>
    <property type="project" value="UniProtKB-UniRule"/>
</dbReference>
<evidence type="ECO:0000256" key="1">
    <source>
        <dbReference type="ARBA" id="ARBA00000185"/>
    </source>
</evidence>
<dbReference type="FunFam" id="3.30.1490.30:FF:000001">
    <property type="entry name" value="DNA topoisomerase 2"/>
    <property type="match status" value="1"/>
</dbReference>
<dbReference type="SUPFAM" id="SSF56719">
    <property type="entry name" value="Type II DNA topoisomerase"/>
    <property type="match status" value="1"/>
</dbReference>
<evidence type="ECO:0000256" key="6">
    <source>
        <dbReference type="ARBA" id="ARBA00022741"/>
    </source>
</evidence>
<dbReference type="PANTHER" id="PTHR10169">
    <property type="entry name" value="DNA TOPOISOMERASE/GYRASE"/>
    <property type="match status" value="1"/>
</dbReference>
<dbReference type="PANTHER" id="PTHR10169:SF38">
    <property type="entry name" value="DNA TOPOISOMERASE 2"/>
    <property type="match status" value="1"/>
</dbReference>
<name>A0A024G308_9STRA</name>
<dbReference type="InterPro" id="IPR006171">
    <property type="entry name" value="TOPRIM_dom"/>
</dbReference>
<dbReference type="Gene3D" id="3.30.1490.30">
    <property type="match status" value="1"/>
</dbReference>
<dbReference type="Proteomes" id="UP000053237">
    <property type="component" value="Unassembled WGS sequence"/>
</dbReference>
<feature type="compositionally biased region" description="Polar residues" evidence="14">
    <location>
        <begin position="1426"/>
        <end position="1447"/>
    </location>
</feature>
<dbReference type="GO" id="GO:0000712">
    <property type="term" value="P:resolution of meiotic recombination intermediates"/>
    <property type="evidence" value="ECO:0007669"/>
    <property type="project" value="TreeGrafter"/>
</dbReference>
<organism evidence="17 18">
    <name type="scientific">Albugo candida</name>
    <dbReference type="NCBI Taxonomy" id="65357"/>
    <lineage>
        <taxon>Eukaryota</taxon>
        <taxon>Sar</taxon>
        <taxon>Stramenopiles</taxon>
        <taxon>Oomycota</taxon>
        <taxon>Peronosporomycetes</taxon>
        <taxon>Albuginales</taxon>
        <taxon>Albuginaceae</taxon>
        <taxon>Albugo</taxon>
    </lineage>
</organism>
<keyword evidence="10 12" id="KW-0238">DNA-binding</keyword>
<feature type="compositionally biased region" description="Basic residues" evidence="14">
    <location>
        <begin position="1386"/>
        <end position="1402"/>
    </location>
</feature>
<dbReference type="GO" id="GO:0005634">
    <property type="term" value="C:nucleus"/>
    <property type="evidence" value="ECO:0007669"/>
    <property type="project" value="TreeGrafter"/>
</dbReference>
<keyword evidence="6 13" id="KW-0547">Nucleotide-binding</keyword>
<dbReference type="GO" id="GO:0003918">
    <property type="term" value="F:DNA topoisomerase type II (double strand cut, ATP-hydrolyzing) activity"/>
    <property type="evidence" value="ECO:0007669"/>
    <property type="project" value="UniProtKB-UniRule"/>
</dbReference>
<dbReference type="InterPro" id="IPR001241">
    <property type="entry name" value="Topo_IIA"/>
</dbReference>
<dbReference type="PROSITE" id="PS52040">
    <property type="entry name" value="TOPO_IIA"/>
    <property type="match status" value="1"/>
</dbReference>
<keyword evidence="5" id="KW-0479">Metal-binding</keyword>
<sequence length="1466" mass="165774">MSSDDEEFSLARTKVKAKASKEMKKSKPRARKPLKQITNNNKDSSQESSAESDDDDGSEYPERKTSSKKQTIEQIYQKKTQLQHILLRPDTYVGSIDPVTQNMWIYDEESSKMQYKKITYVPGLYKIFDEIIVNACDNKQRDPSMNTVRVTIDPLAGEVSVWNNGKGIPVVQHKEHHVYVPELIFGHLLTGSNFDDKKKKTTGGRNGYGAKLANIFSTRFVVETADKNVRKRYKQVFSDNMSQKEAPSITSYNKQDFTCITFRPDLKRFKLDRLDDDIVSLFKKRVFDIAGITDKSLQVYLNEEKITCKSFPDYISLYTSDSAKEDVIFDKPTERWQVGFGPSDDGFQQISFVNGICTTRGGQHVTYVADQVVNKLVATVKKRNKGEPVKPNYIKNMMTIYVSALIDNPSFDSQVSTKETLTTRPASFGSAHTLSDKFLKQIEKSGIVERVLSFAKFKQTAELQRKGGKGGNRSKLTGITKLDDANYAGTAEGKNCTLILTEGDSAKSLTIGGLSVVGRDYYGVFPLKGKLLNVREASHSQILKNEEIQNIVKILGLKYGQVYQSTKSLRYGHLMIMADQDHDGSHIKGLVINFIHHFWPSLLQIEGFMHEFITPIVKCAKGRMKKVFYTMPEYEAWRLVTNNGQGWRIKYYKGLGTSTTEEAKEYFSDLPTHQIDFSYKGEEDGDSIDMAFSKKRVEERKDWLRGYTPGTHVDYNVDDMPYSEFVNKELILFSRADNMRSIPCLVDGFKPSQRKVLYCCFKRNLKVEIKVAQLAGYVSEHSSYHHGEASLHGTIINMAQDFTGSNNTNLLSPNGQFGTRILGGKDAASPRYIFTKLESIAYKIFDPNDDSLLNFLDEDGQLIEPEWYVPVIPMVLVNGSEGIGTGWSSSIPNYNPLDLIENLRARIKGEEATRPLVPWYRGFTGSIEERSNARDGDSQAFIVRGIYHVTGDSTLVITELPVKVWTQTYKQFLETLLENETIKDFKENHTDSKVLFTISMTPEKLQEIVQSPGGIVKKFKLETSISASNMHLFDADGRIQKYDSPHAIINAFYGIRLAYYGKRKAAMLNKLTDQIQMLANKVKFILAVISGDLIVSNRKKVELLQELADSGYDTIHPKSSKVKTTNEEQEKDSEESDDEDGTAELAKGYNYLLSMAIWSLTKERVEKLRAELKEREVEYKSLAAKSIEELWLTDLEQLEQLLHQTEEIRQKIKSQSIATVGNQKRQRKPKSRKKAVTEDDPDYGEENVKRIVKRKSSTAKELIVKKGSTNLKEIKLPSISTSALDKSDQLESISLAERIALRAANQPTVKQTESKKSSMAQVTDNSDENEANVVDGKQIPSDEDDVFLLESAVAEKRKPPAKRKSNKISQQPKRKKQGQDTESQPKGKKTLKPANKPVKRQRQIVSSEDESQDDNSAAAVRRGTRNRNQISYQSMLSDLSENEATATQDRKGKEDSDFSLINIDSD</sequence>
<protein>
    <recommendedName>
        <fullName evidence="13">DNA topoisomerase 2</fullName>
        <ecNumber evidence="13">5.6.2.2</ecNumber>
    </recommendedName>
</protein>
<dbReference type="SMART" id="SM00433">
    <property type="entry name" value="TOP2c"/>
    <property type="match status" value="1"/>
</dbReference>
<dbReference type="InterPro" id="IPR018522">
    <property type="entry name" value="TopoIIA_CS"/>
</dbReference>
<evidence type="ECO:0000313" key="18">
    <source>
        <dbReference type="Proteomes" id="UP000053237"/>
    </source>
</evidence>
<dbReference type="GO" id="GO:0005524">
    <property type="term" value="F:ATP binding"/>
    <property type="evidence" value="ECO:0007669"/>
    <property type="project" value="UniProtKB-UniRule"/>
</dbReference>
<dbReference type="InterPro" id="IPR050634">
    <property type="entry name" value="DNA_Topoisomerase_II"/>
</dbReference>
<comment type="catalytic activity">
    <reaction evidence="1 12 13">
        <text>ATP-dependent breakage, passage and rejoining of double-stranded DNA.</text>
        <dbReference type="EC" id="5.6.2.2"/>
    </reaction>
</comment>
<dbReference type="InterPro" id="IPR036890">
    <property type="entry name" value="HATPase_C_sf"/>
</dbReference>
<dbReference type="Pfam" id="PF00204">
    <property type="entry name" value="DNA_gyraseB"/>
    <property type="match status" value="1"/>
</dbReference>
<dbReference type="Gene3D" id="3.30.1360.40">
    <property type="match status" value="1"/>
</dbReference>
<evidence type="ECO:0000256" key="8">
    <source>
        <dbReference type="ARBA" id="ARBA00022842"/>
    </source>
</evidence>
<dbReference type="FunCoup" id="A0A024G308">
    <property type="interactions" value="447"/>
</dbReference>
<gene>
    <name evidence="17" type="ORF">BN9_018300</name>
</gene>
<comment type="subunit">
    <text evidence="13">Homodimer.</text>
</comment>
<dbReference type="CDD" id="cd16930">
    <property type="entry name" value="HATPase_TopII-like"/>
    <property type="match status" value="1"/>
</dbReference>
<dbReference type="InterPro" id="IPR031660">
    <property type="entry name" value="TOPRIM_C"/>
</dbReference>
<evidence type="ECO:0000313" key="17">
    <source>
        <dbReference type="EMBL" id="CCI41046.1"/>
    </source>
</evidence>
<dbReference type="Gene3D" id="3.90.199.10">
    <property type="entry name" value="Topoisomerase II, domain 5"/>
    <property type="match status" value="1"/>
</dbReference>
<comment type="cofactor">
    <cofactor evidence="3">
        <name>Mg(2+)</name>
        <dbReference type="ChEBI" id="CHEBI:18420"/>
    </cofactor>
</comment>
<dbReference type="InterPro" id="IPR013758">
    <property type="entry name" value="Topo_IIA_A/C_ab"/>
</dbReference>
<dbReference type="Pfam" id="PF02518">
    <property type="entry name" value="HATPase_c"/>
    <property type="match status" value="1"/>
</dbReference>
<evidence type="ECO:0000256" key="3">
    <source>
        <dbReference type="ARBA" id="ARBA00001946"/>
    </source>
</evidence>
<dbReference type="SMART" id="SM00387">
    <property type="entry name" value="HATPase_c"/>
    <property type="match status" value="1"/>
</dbReference>
<dbReference type="Pfam" id="PF00521">
    <property type="entry name" value="DNA_topoisoIV"/>
    <property type="match status" value="1"/>
</dbReference>
<feature type="compositionally biased region" description="Polar residues" evidence="14">
    <location>
        <begin position="1213"/>
        <end position="1222"/>
    </location>
</feature>
<dbReference type="CDD" id="cd03481">
    <property type="entry name" value="TopoIIA_Trans_ScTopoIIA"/>
    <property type="match status" value="1"/>
</dbReference>
<evidence type="ECO:0000256" key="9">
    <source>
        <dbReference type="ARBA" id="ARBA00023029"/>
    </source>
</evidence>